<evidence type="ECO:0000259" key="2">
    <source>
        <dbReference type="Pfam" id="PF24583"/>
    </source>
</evidence>
<gene>
    <name evidence="3" type="ORF">FH972_008178</name>
</gene>
<dbReference type="AlphaFoldDB" id="A0A5N6R0N0"/>
<dbReference type="InterPro" id="IPR056029">
    <property type="entry name" value="DUF7610"/>
</dbReference>
<reference evidence="3 4" key="1">
    <citation type="submission" date="2019-06" db="EMBL/GenBank/DDBJ databases">
        <title>A chromosomal-level reference genome of Carpinus fangiana (Coryloideae, Betulaceae).</title>
        <authorList>
            <person name="Yang X."/>
            <person name="Wang Z."/>
            <person name="Zhang L."/>
            <person name="Hao G."/>
            <person name="Liu J."/>
            <person name="Yang Y."/>
        </authorList>
    </citation>
    <scope>NUCLEOTIDE SEQUENCE [LARGE SCALE GENOMIC DNA]</scope>
    <source>
        <strain evidence="3">Cfa_2016G</strain>
        <tissue evidence="3">Leaf</tissue>
    </source>
</reference>
<dbReference type="Proteomes" id="UP000327013">
    <property type="component" value="Chromosome 3"/>
</dbReference>
<keyword evidence="1" id="KW-1133">Transmembrane helix</keyword>
<sequence length="215" mass="24092">MTKRYSILQRKLQGLESELSQRFSLPATTACSQLLLEDIEQRFVFLNNLLSAEVASHPSKPHHLHHIEQRLAQLEHDFRTWRSFKTSLLNHEDDGNGSRCSCTESCLNDDGEASAEEDTERFSHGLVVGDRALVEFSRGLNKEKALLQAGCFDSLVEEKAEQERKGEQRRPVGVGSWCGAMAVGVVLGMALMGFVMVRFSGCFHYADPRSFLTST</sequence>
<proteinExistence type="predicted"/>
<accession>A0A5N6R0N0</accession>
<keyword evidence="4" id="KW-1185">Reference proteome</keyword>
<feature type="transmembrane region" description="Helical" evidence="1">
    <location>
        <begin position="174"/>
        <end position="197"/>
    </location>
</feature>
<organism evidence="3 4">
    <name type="scientific">Carpinus fangiana</name>
    <dbReference type="NCBI Taxonomy" id="176857"/>
    <lineage>
        <taxon>Eukaryota</taxon>
        <taxon>Viridiplantae</taxon>
        <taxon>Streptophyta</taxon>
        <taxon>Embryophyta</taxon>
        <taxon>Tracheophyta</taxon>
        <taxon>Spermatophyta</taxon>
        <taxon>Magnoliopsida</taxon>
        <taxon>eudicotyledons</taxon>
        <taxon>Gunneridae</taxon>
        <taxon>Pentapetalae</taxon>
        <taxon>rosids</taxon>
        <taxon>fabids</taxon>
        <taxon>Fagales</taxon>
        <taxon>Betulaceae</taxon>
        <taxon>Carpinus</taxon>
    </lineage>
</organism>
<evidence type="ECO:0000313" key="3">
    <source>
        <dbReference type="EMBL" id="KAE8022375.1"/>
    </source>
</evidence>
<dbReference type="OrthoDB" id="1937541at2759"/>
<dbReference type="Pfam" id="PF24583">
    <property type="entry name" value="DUF7610"/>
    <property type="match status" value="1"/>
</dbReference>
<feature type="domain" description="DUF7610" evidence="2">
    <location>
        <begin position="8"/>
        <end position="84"/>
    </location>
</feature>
<name>A0A5N6R0N0_9ROSI</name>
<evidence type="ECO:0000313" key="4">
    <source>
        <dbReference type="Proteomes" id="UP000327013"/>
    </source>
</evidence>
<keyword evidence="1" id="KW-0472">Membrane</keyword>
<dbReference type="EMBL" id="CM017323">
    <property type="protein sequence ID" value="KAE8022375.1"/>
    <property type="molecule type" value="Genomic_DNA"/>
</dbReference>
<evidence type="ECO:0000256" key="1">
    <source>
        <dbReference type="SAM" id="Phobius"/>
    </source>
</evidence>
<keyword evidence="1" id="KW-0812">Transmembrane</keyword>
<protein>
    <recommendedName>
        <fullName evidence="2">DUF7610 domain-containing protein</fullName>
    </recommendedName>
</protein>